<dbReference type="AlphaFoldDB" id="A0A226DI50"/>
<sequence length="305" mass="35096">MEELLRRVSKLEEVVTQMAKWTHFSDVVDFGILCTDVTADKLPTSPPPESDVKSPSSSKKRIRAKRKQSFDKGEGNYCGEHDATEEVKKMYVVEDTVPFPGLSTPSILPDNGTGDTIVEEIEEEFVKVEDYAVDLDDNDHLGEEFRCVDYTGAEHVPDSMSGSENEDNFNQDFQYDNASGLRTRKSLRKTQFRWNEMKDLFLIEHVSRLKPILASGSESRKSWYEISSLVNKEFDTDVTDLAVKRRFNLLLDSHKREESFHNRYKSGLDDVVRDIREKLDILANLSATYKLQQNNSRQELLNKIR</sequence>
<organism evidence="2 3">
    <name type="scientific">Folsomia candida</name>
    <name type="common">Springtail</name>
    <dbReference type="NCBI Taxonomy" id="158441"/>
    <lineage>
        <taxon>Eukaryota</taxon>
        <taxon>Metazoa</taxon>
        <taxon>Ecdysozoa</taxon>
        <taxon>Arthropoda</taxon>
        <taxon>Hexapoda</taxon>
        <taxon>Collembola</taxon>
        <taxon>Entomobryomorpha</taxon>
        <taxon>Isotomoidea</taxon>
        <taxon>Isotomidae</taxon>
        <taxon>Proisotominae</taxon>
        <taxon>Folsomia</taxon>
    </lineage>
</organism>
<feature type="region of interest" description="Disordered" evidence="1">
    <location>
        <begin position="39"/>
        <end position="78"/>
    </location>
</feature>
<dbReference type="Proteomes" id="UP000198287">
    <property type="component" value="Unassembled WGS sequence"/>
</dbReference>
<evidence type="ECO:0000256" key="1">
    <source>
        <dbReference type="SAM" id="MobiDB-lite"/>
    </source>
</evidence>
<protein>
    <submittedName>
        <fullName evidence="2">Uncharacterized protein</fullName>
    </submittedName>
</protein>
<dbReference type="EMBL" id="LNIX01000018">
    <property type="protein sequence ID" value="OXA45225.1"/>
    <property type="molecule type" value="Genomic_DNA"/>
</dbReference>
<gene>
    <name evidence="2" type="ORF">Fcan01_20054</name>
</gene>
<keyword evidence="3" id="KW-1185">Reference proteome</keyword>
<evidence type="ECO:0000313" key="2">
    <source>
        <dbReference type="EMBL" id="OXA45225.1"/>
    </source>
</evidence>
<evidence type="ECO:0000313" key="3">
    <source>
        <dbReference type="Proteomes" id="UP000198287"/>
    </source>
</evidence>
<feature type="compositionally biased region" description="Basic and acidic residues" evidence="1">
    <location>
        <begin position="68"/>
        <end position="78"/>
    </location>
</feature>
<name>A0A226DI50_FOLCA</name>
<reference evidence="2 3" key="1">
    <citation type="submission" date="2015-12" db="EMBL/GenBank/DDBJ databases">
        <title>The genome of Folsomia candida.</title>
        <authorList>
            <person name="Faddeeva A."/>
            <person name="Derks M.F."/>
            <person name="Anvar Y."/>
            <person name="Smit S."/>
            <person name="Van Straalen N."/>
            <person name="Roelofs D."/>
        </authorList>
    </citation>
    <scope>NUCLEOTIDE SEQUENCE [LARGE SCALE GENOMIC DNA]</scope>
    <source>
        <strain evidence="2 3">VU population</strain>
        <tissue evidence="2">Whole body</tissue>
    </source>
</reference>
<accession>A0A226DI50</accession>
<feature type="compositionally biased region" description="Basic residues" evidence="1">
    <location>
        <begin position="58"/>
        <end position="67"/>
    </location>
</feature>
<proteinExistence type="predicted"/>
<comment type="caution">
    <text evidence="2">The sequence shown here is derived from an EMBL/GenBank/DDBJ whole genome shotgun (WGS) entry which is preliminary data.</text>
</comment>